<evidence type="ECO:0000313" key="3">
    <source>
        <dbReference type="Proteomes" id="UP000799302"/>
    </source>
</evidence>
<feature type="domain" description="Heterokaryon incompatibility" evidence="1">
    <location>
        <begin position="52"/>
        <end position="191"/>
    </location>
</feature>
<dbReference type="EMBL" id="MU004234">
    <property type="protein sequence ID" value="KAF2670207.1"/>
    <property type="molecule type" value="Genomic_DNA"/>
</dbReference>
<dbReference type="InterPro" id="IPR010730">
    <property type="entry name" value="HET"/>
</dbReference>
<dbReference type="PANTHER" id="PTHR33112">
    <property type="entry name" value="DOMAIN PROTEIN, PUTATIVE-RELATED"/>
    <property type="match status" value="1"/>
</dbReference>
<dbReference type="AlphaFoldDB" id="A0A6A6UFE4"/>
<dbReference type="Pfam" id="PF06985">
    <property type="entry name" value="HET"/>
    <property type="match status" value="1"/>
</dbReference>
<dbReference type="Proteomes" id="UP000799302">
    <property type="component" value="Unassembled WGS sequence"/>
</dbReference>
<keyword evidence="3" id="KW-1185">Reference proteome</keyword>
<dbReference type="PANTHER" id="PTHR33112:SF1">
    <property type="entry name" value="HETEROKARYON INCOMPATIBILITY DOMAIN-CONTAINING PROTEIN"/>
    <property type="match status" value="1"/>
</dbReference>
<organism evidence="2 3">
    <name type="scientific">Microthyrium microscopicum</name>
    <dbReference type="NCBI Taxonomy" id="703497"/>
    <lineage>
        <taxon>Eukaryota</taxon>
        <taxon>Fungi</taxon>
        <taxon>Dikarya</taxon>
        <taxon>Ascomycota</taxon>
        <taxon>Pezizomycotina</taxon>
        <taxon>Dothideomycetes</taxon>
        <taxon>Dothideomycetes incertae sedis</taxon>
        <taxon>Microthyriales</taxon>
        <taxon>Microthyriaceae</taxon>
        <taxon>Microthyrium</taxon>
    </lineage>
</organism>
<accession>A0A6A6UFE4</accession>
<evidence type="ECO:0000313" key="2">
    <source>
        <dbReference type="EMBL" id="KAF2670207.1"/>
    </source>
</evidence>
<feature type="non-terminal residue" evidence="2">
    <location>
        <position position="1"/>
    </location>
</feature>
<dbReference type="OrthoDB" id="5428863at2759"/>
<evidence type="ECO:0000259" key="1">
    <source>
        <dbReference type="Pfam" id="PF06985"/>
    </source>
</evidence>
<name>A0A6A6UFE4_9PEZI</name>
<proteinExistence type="predicted"/>
<gene>
    <name evidence="2" type="ORF">BT63DRAFT_359996</name>
</gene>
<reference evidence="2" key="1">
    <citation type="journal article" date="2020" name="Stud. Mycol.">
        <title>101 Dothideomycetes genomes: a test case for predicting lifestyles and emergence of pathogens.</title>
        <authorList>
            <person name="Haridas S."/>
            <person name="Albert R."/>
            <person name="Binder M."/>
            <person name="Bloem J."/>
            <person name="Labutti K."/>
            <person name="Salamov A."/>
            <person name="Andreopoulos B."/>
            <person name="Baker S."/>
            <person name="Barry K."/>
            <person name="Bills G."/>
            <person name="Bluhm B."/>
            <person name="Cannon C."/>
            <person name="Castanera R."/>
            <person name="Culley D."/>
            <person name="Daum C."/>
            <person name="Ezra D."/>
            <person name="Gonzalez J."/>
            <person name="Henrissat B."/>
            <person name="Kuo A."/>
            <person name="Liang C."/>
            <person name="Lipzen A."/>
            <person name="Lutzoni F."/>
            <person name="Magnuson J."/>
            <person name="Mondo S."/>
            <person name="Nolan M."/>
            <person name="Ohm R."/>
            <person name="Pangilinan J."/>
            <person name="Park H.-J."/>
            <person name="Ramirez L."/>
            <person name="Alfaro M."/>
            <person name="Sun H."/>
            <person name="Tritt A."/>
            <person name="Yoshinaga Y."/>
            <person name="Zwiers L.-H."/>
            <person name="Turgeon B."/>
            <person name="Goodwin S."/>
            <person name="Spatafora J."/>
            <person name="Crous P."/>
            <person name="Grigoriev I."/>
        </authorList>
    </citation>
    <scope>NUCLEOTIDE SEQUENCE</scope>
    <source>
        <strain evidence="2">CBS 115976</strain>
    </source>
</reference>
<sequence>NFEQIKSWLTNCDTGHGSRCGSATKPPDLSPTWRFIDCQTRQLVDLPAGSEYFALSYVWGDTSVDEVDATELQSNKLPPRTAQVIEDSIVVVLKLQVRYLWVDKYCIHQWNTDEKHRQIQNMNSIYEGAIATIVAAAGDDASYGLPGVNGKSRKKQPTAELGCVSLISSLPQLPIVLAETKWATRGWTYQEAILSKRCLFFTDYQVYFNCG</sequence>
<protein>
    <submittedName>
        <fullName evidence="2">HET-domain-containing protein</fullName>
    </submittedName>
</protein>
<feature type="non-terminal residue" evidence="2">
    <location>
        <position position="211"/>
    </location>
</feature>